<reference evidence="5" key="2">
    <citation type="submission" date="2025-08" db="UniProtKB">
        <authorList>
            <consortium name="Ensembl"/>
        </authorList>
    </citation>
    <scope>IDENTIFICATION</scope>
</reference>
<evidence type="ECO:0000313" key="6">
    <source>
        <dbReference type="Proteomes" id="UP000007875"/>
    </source>
</evidence>
<accession>H2YZN5</accession>
<dbReference type="Gene3D" id="2.60.40.4100">
    <property type="entry name" value="Zona pellucida, ZP-C domain"/>
    <property type="match status" value="1"/>
</dbReference>
<feature type="domain" description="ZP" evidence="4">
    <location>
        <begin position="1"/>
        <end position="93"/>
    </location>
</feature>
<keyword evidence="1" id="KW-0732">Signal</keyword>
<feature type="transmembrane region" description="Helical" evidence="3">
    <location>
        <begin position="152"/>
        <end position="175"/>
    </location>
</feature>
<dbReference type="PANTHER" id="PTHR14002:SF20">
    <property type="entry name" value="ZONA PELLUCIDA-LIKE DOMAIN-CONTAINING PROTEIN 1"/>
    <property type="match status" value="1"/>
</dbReference>
<dbReference type="HOGENOM" id="CLU_1447177_0_0_1"/>
<dbReference type="Ensembl" id="ENSCSAVT00000010928.1">
    <property type="protein sequence ID" value="ENSCSAVP00000010797.1"/>
    <property type="gene ID" value="ENSCSAVG00000006335.1"/>
</dbReference>
<evidence type="ECO:0000259" key="4">
    <source>
        <dbReference type="PROSITE" id="PS51034"/>
    </source>
</evidence>
<dbReference type="InterPro" id="IPR001507">
    <property type="entry name" value="ZP_dom"/>
</dbReference>
<name>H2YZN5_CIOSA</name>
<evidence type="ECO:0000256" key="3">
    <source>
        <dbReference type="SAM" id="Phobius"/>
    </source>
</evidence>
<dbReference type="AlphaFoldDB" id="H2YZN5"/>
<dbReference type="Proteomes" id="UP000007875">
    <property type="component" value="Unassembled WGS sequence"/>
</dbReference>
<evidence type="ECO:0000313" key="5">
    <source>
        <dbReference type="Ensembl" id="ENSCSAVP00000010797.1"/>
    </source>
</evidence>
<dbReference type="Pfam" id="PF00100">
    <property type="entry name" value="Zona_pellucida"/>
    <property type="match status" value="1"/>
</dbReference>
<dbReference type="PROSITE" id="PS51034">
    <property type="entry name" value="ZP_2"/>
    <property type="match status" value="1"/>
</dbReference>
<dbReference type="GeneTree" id="ENSGT00940000163632"/>
<dbReference type="InterPro" id="IPR055355">
    <property type="entry name" value="ZP-C"/>
</dbReference>
<reference evidence="5" key="3">
    <citation type="submission" date="2025-09" db="UniProtKB">
        <authorList>
            <consortium name="Ensembl"/>
        </authorList>
    </citation>
    <scope>IDENTIFICATION</scope>
</reference>
<reference evidence="6" key="1">
    <citation type="submission" date="2003-08" db="EMBL/GenBank/DDBJ databases">
        <authorList>
            <person name="Birren B."/>
            <person name="Nusbaum C."/>
            <person name="Abebe A."/>
            <person name="Abouelleil A."/>
            <person name="Adekoya E."/>
            <person name="Ait-zahra M."/>
            <person name="Allen N."/>
            <person name="Allen T."/>
            <person name="An P."/>
            <person name="Anderson M."/>
            <person name="Anderson S."/>
            <person name="Arachchi H."/>
            <person name="Armbruster J."/>
            <person name="Bachantsang P."/>
            <person name="Baldwin J."/>
            <person name="Barry A."/>
            <person name="Bayul T."/>
            <person name="Blitshsteyn B."/>
            <person name="Bloom T."/>
            <person name="Blye J."/>
            <person name="Boguslavskiy L."/>
            <person name="Borowsky M."/>
            <person name="Boukhgalter B."/>
            <person name="Brunache A."/>
            <person name="Butler J."/>
            <person name="Calixte N."/>
            <person name="Calvo S."/>
            <person name="Camarata J."/>
            <person name="Campo K."/>
            <person name="Chang J."/>
            <person name="Cheshatsang Y."/>
            <person name="Citroen M."/>
            <person name="Collymore A."/>
            <person name="Considine T."/>
            <person name="Cook A."/>
            <person name="Cooke P."/>
            <person name="Corum B."/>
            <person name="Cuomo C."/>
            <person name="David R."/>
            <person name="Dawoe T."/>
            <person name="Degray S."/>
            <person name="Dodge S."/>
            <person name="Dooley K."/>
            <person name="Dorje P."/>
            <person name="Dorjee K."/>
            <person name="Dorris L."/>
            <person name="Duffey N."/>
            <person name="Dupes A."/>
            <person name="Elkins T."/>
            <person name="Engels R."/>
            <person name="Erickson J."/>
            <person name="Farina A."/>
            <person name="Faro S."/>
            <person name="Ferreira P."/>
            <person name="Fischer H."/>
            <person name="Fitzgerald M."/>
            <person name="Foley K."/>
            <person name="Gage D."/>
            <person name="Galagan J."/>
            <person name="Gearin G."/>
            <person name="Gnerre S."/>
            <person name="Gnirke A."/>
            <person name="Goyette A."/>
            <person name="Graham J."/>
            <person name="Grandbois E."/>
            <person name="Gyaltsen K."/>
            <person name="Hafez N."/>
            <person name="Hagopian D."/>
            <person name="Hagos B."/>
            <person name="Hall J."/>
            <person name="Hatcher B."/>
            <person name="Heller A."/>
            <person name="Higgins H."/>
            <person name="Honan T."/>
            <person name="Horn A."/>
            <person name="Houde N."/>
            <person name="Hughes L."/>
            <person name="Hulme W."/>
            <person name="Husby E."/>
            <person name="Iliev I."/>
            <person name="Jaffe D."/>
            <person name="Jones C."/>
            <person name="Kamal M."/>
            <person name="Kamat A."/>
            <person name="Kamvysselis M."/>
            <person name="Karlsson E."/>
            <person name="Kells C."/>
            <person name="Kieu A."/>
            <person name="Kisner P."/>
            <person name="Kodira C."/>
            <person name="Kulbokas E."/>
            <person name="Labutti K."/>
            <person name="Lama D."/>
            <person name="Landers T."/>
            <person name="Leger J."/>
            <person name="Levine S."/>
            <person name="Lewis D."/>
            <person name="Lewis T."/>
            <person name="Lindblad-toh K."/>
            <person name="Liu X."/>
            <person name="Lokyitsang T."/>
            <person name="Lokyitsang Y."/>
            <person name="Lucien O."/>
            <person name="Lui A."/>
            <person name="Ma L.J."/>
            <person name="Mabbitt R."/>
            <person name="Macdonald J."/>
            <person name="Maclean C."/>
            <person name="Major J."/>
            <person name="Manning J."/>
            <person name="Marabella R."/>
            <person name="Maru K."/>
            <person name="Matthews C."/>
            <person name="Mauceli E."/>
            <person name="Mccarthy M."/>
            <person name="Mcdonough S."/>
            <person name="Mcghee T."/>
            <person name="Meldrim J."/>
            <person name="Meneus L."/>
            <person name="Mesirov J."/>
            <person name="Mihalev A."/>
            <person name="Mihova T."/>
            <person name="Mikkelsen T."/>
            <person name="Mlenga V."/>
            <person name="Moru K."/>
            <person name="Mozes J."/>
            <person name="Mulrain L."/>
            <person name="Munson G."/>
            <person name="Naylor J."/>
            <person name="Newes C."/>
            <person name="Nguyen C."/>
            <person name="Nguyen N."/>
            <person name="Nguyen T."/>
            <person name="Nicol R."/>
            <person name="Nielsen C."/>
            <person name="Nizzari M."/>
            <person name="Norbu C."/>
            <person name="Norbu N."/>
            <person name="O'donnell P."/>
            <person name="Okoawo O."/>
            <person name="O'leary S."/>
            <person name="Omotosho B."/>
            <person name="O'neill K."/>
            <person name="Osman S."/>
            <person name="Parker S."/>
            <person name="Perrin D."/>
            <person name="Phunkhang P."/>
            <person name="Piqani B."/>
            <person name="Purcell S."/>
            <person name="Rachupka T."/>
            <person name="Ramasamy U."/>
            <person name="Rameau R."/>
            <person name="Ray V."/>
            <person name="Raymond C."/>
            <person name="Retta R."/>
            <person name="Richardson S."/>
            <person name="Rise C."/>
            <person name="Rodriguez J."/>
            <person name="Rogers J."/>
            <person name="Rogov P."/>
            <person name="Rutman M."/>
            <person name="Schupbach R."/>
            <person name="Seaman C."/>
            <person name="Settipalli S."/>
            <person name="Sharpe T."/>
            <person name="Sheridan J."/>
            <person name="Sherpa N."/>
            <person name="Shi J."/>
            <person name="Smirnov S."/>
            <person name="Smith C."/>
            <person name="Sougnez C."/>
            <person name="Spencer B."/>
            <person name="Stalker J."/>
            <person name="Stange-thomann N."/>
            <person name="Stavropoulos S."/>
            <person name="Stetson K."/>
            <person name="Stone C."/>
            <person name="Stone S."/>
            <person name="Stubbs M."/>
            <person name="Talamas J."/>
            <person name="Tchuinga P."/>
            <person name="Tenzing P."/>
            <person name="Tesfaye S."/>
            <person name="Theodore J."/>
            <person name="Thoulutsang Y."/>
            <person name="Topham K."/>
            <person name="Towey S."/>
            <person name="Tsamla T."/>
            <person name="Tsomo N."/>
            <person name="Vallee D."/>
            <person name="Vassiliev H."/>
            <person name="Venkataraman V."/>
            <person name="Vinson J."/>
            <person name="Vo A."/>
            <person name="Wade C."/>
            <person name="Wang S."/>
            <person name="Wangchuk T."/>
            <person name="Wangdi T."/>
            <person name="Whittaker C."/>
            <person name="Wilkinson J."/>
            <person name="Wu Y."/>
            <person name="Wyman D."/>
            <person name="Yadav S."/>
            <person name="Yang S."/>
            <person name="Yang X."/>
            <person name="Yeager S."/>
            <person name="Yee E."/>
            <person name="Young G."/>
            <person name="Zainoun J."/>
            <person name="Zembeck L."/>
            <person name="Zimmer A."/>
            <person name="Zody M."/>
            <person name="Lander E."/>
        </authorList>
    </citation>
    <scope>NUCLEOTIDE SEQUENCE [LARGE SCALE GENOMIC DNA]</scope>
</reference>
<keyword evidence="3" id="KW-0472">Membrane</keyword>
<keyword evidence="3" id="KW-0812">Transmembrane</keyword>
<dbReference type="InterPro" id="IPR042235">
    <property type="entry name" value="ZP-C_dom"/>
</dbReference>
<keyword evidence="6" id="KW-1185">Reference proteome</keyword>
<keyword evidence="3" id="KW-1133">Transmembrane helix</keyword>
<organism evidence="5 6">
    <name type="scientific">Ciona savignyi</name>
    <name type="common">Pacific transparent sea squirt</name>
    <dbReference type="NCBI Taxonomy" id="51511"/>
    <lineage>
        <taxon>Eukaryota</taxon>
        <taxon>Metazoa</taxon>
        <taxon>Chordata</taxon>
        <taxon>Tunicata</taxon>
        <taxon>Ascidiacea</taxon>
        <taxon>Phlebobranchia</taxon>
        <taxon>Cionidae</taxon>
        <taxon>Ciona</taxon>
    </lineage>
</organism>
<evidence type="ECO:0000256" key="2">
    <source>
        <dbReference type="ARBA" id="ARBA00023157"/>
    </source>
</evidence>
<dbReference type="PANTHER" id="PTHR14002">
    <property type="entry name" value="ENDOGLIN/TGF-BETA RECEPTOR TYPE III"/>
    <property type="match status" value="1"/>
</dbReference>
<proteinExistence type="predicted"/>
<protein>
    <recommendedName>
        <fullName evidence="4">ZP domain-containing protein</fullName>
    </recommendedName>
</protein>
<sequence length="187" mass="21968">MDAVIQVRECWATPTNNSEDQFTYGLIKNNCPALEAEHVQIDNAPLQRHFRWSSPVFRFTTSSRVYVHCYVSICFTNMQQCSKSDCQQRFRRRRSIDDVSKEQWNEEALLSVGPIFLDKDVENVNSNIFFDDVLKNNDADHYHDRDRATINWFFVVAVCVVMSIILCIVIILFIIRRKRNNQHSVET</sequence>
<keyword evidence="2" id="KW-1015">Disulfide bond</keyword>
<evidence type="ECO:0000256" key="1">
    <source>
        <dbReference type="ARBA" id="ARBA00022729"/>
    </source>
</evidence>